<sequence>MPTFDLAVIGAGLPAAALVPTLREALARSGTAVVQAPPGTGKTTVVPPTVAGLTADRVVVTQPRRIAARAAARRLAQLTGTRLGDLVGYTVRGEQQVGPATRVEFVTTGVLVRRLLRDPDLPGVGAVVLDEVHERHLDSDLAVAMTREVAELRGDLLVVAMSATLDADRWAGLLAAPDPAPVVDVDAALFPLEVEWAPLPPGTLRLDARGITPAFLDHVARVTRSALEHHPEGDALVFVPGAREVGQVVSRLAGALGSGAGIDVLPLHGRLSSREQDAALAPGPRRRVVVSTSVAESSLTVPGVRLVVDAGLARRPAYDSIRGMAGLVTVSESRASAEQRAGRAARLGPGVVVRCFAEQDWARMDAYAPPEIATADLTSFALDVAVWGAPGGQGLALPDPPPAGTLAAAERTLTELGALADGHVTARGRAMAAVPADPRLARALLDGAERLGAKAAAEAVALVASDERPPGGDLAALLREFRRGGGPAAQRWRREADRLARLVPGGGKGSGRGAGPVGPGGPAGPSGHGSAEAALALVVAMAFPDRIAHRRGGRDDPSYLLASGTGAVLDRGSGLLGQEWLAIAQVERSATAGTTGAVIRSAVAIDEATALEAAAALLVEEEVGTWTGRKVSARKVRRLGAIELTAANVRPSPDVARAAVRDALREQGLGLAGPGVFSWTDNGRMLARRLALLHRVYGEPWPSMAEEDLLSRWQDWLVPEIDALVRGTPADRLDLTSALRRLLPWPQAGRLDELVPERIEVPTGSHVRIDYPEIDDPDGRPVLAVKLQECFGMTRTPTVCEGRVKVLLHLLSPARRPLAITDDLPSFWVNAYPQVRAENRGRYPKHPWPEDPLTAPPRRGTTRSGR</sequence>
<dbReference type="Proteomes" id="UP000199086">
    <property type="component" value="Unassembled WGS sequence"/>
</dbReference>
<dbReference type="Pfam" id="PF08482">
    <property type="entry name" value="HrpB_C"/>
    <property type="match status" value="1"/>
</dbReference>
<dbReference type="Gene3D" id="1.20.120.1080">
    <property type="match status" value="1"/>
</dbReference>
<dbReference type="CDD" id="cd17990">
    <property type="entry name" value="DEXHc_HrpB"/>
    <property type="match status" value="1"/>
</dbReference>
<evidence type="ECO:0000256" key="5">
    <source>
        <dbReference type="SAM" id="MobiDB-lite"/>
    </source>
</evidence>
<dbReference type="InterPro" id="IPR027417">
    <property type="entry name" value="P-loop_NTPase"/>
</dbReference>
<keyword evidence="3 8" id="KW-0347">Helicase</keyword>
<evidence type="ECO:0000256" key="3">
    <source>
        <dbReference type="ARBA" id="ARBA00022806"/>
    </source>
</evidence>
<reference evidence="8 9" key="1">
    <citation type="submission" date="2016-06" db="EMBL/GenBank/DDBJ databases">
        <authorList>
            <person name="Olsen C.W."/>
            <person name="Carey S."/>
            <person name="Hinshaw L."/>
            <person name="Karasin A.I."/>
        </authorList>
    </citation>
    <scope>NUCLEOTIDE SEQUENCE [LARGE SCALE GENOMIC DNA]</scope>
    <source>
        <strain evidence="8 9">LZ-22</strain>
    </source>
</reference>
<feature type="compositionally biased region" description="Gly residues" evidence="5">
    <location>
        <begin position="504"/>
        <end position="527"/>
    </location>
</feature>
<evidence type="ECO:0000256" key="2">
    <source>
        <dbReference type="ARBA" id="ARBA00022801"/>
    </source>
</evidence>
<gene>
    <name evidence="8" type="ORF">GA0111570_102169</name>
</gene>
<dbReference type="EMBL" id="FMYF01000002">
    <property type="protein sequence ID" value="SDB80379.1"/>
    <property type="molecule type" value="Genomic_DNA"/>
</dbReference>
<accession>A0A1G6GEP9</accession>
<dbReference type="InterPro" id="IPR001650">
    <property type="entry name" value="Helicase_C-like"/>
</dbReference>
<evidence type="ECO:0000259" key="7">
    <source>
        <dbReference type="PROSITE" id="PS51194"/>
    </source>
</evidence>
<dbReference type="InterPro" id="IPR007502">
    <property type="entry name" value="Helicase-assoc_dom"/>
</dbReference>
<keyword evidence="4" id="KW-0067">ATP-binding</keyword>
<protein>
    <submittedName>
        <fullName evidence="8">ATP-dependent helicase HrpB</fullName>
    </submittedName>
</protein>
<dbReference type="InterPro" id="IPR013689">
    <property type="entry name" value="RNA_helicase_ATP-dep_HrpB_C"/>
</dbReference>
<dbReference type="GO" id="GO:0004386">
    <property type="term" value="F:helicase activity"/>
    <property type="evidence" value="ECO:0007669"/>
    <property type="project" value="UniProtKB-KW"/>
</dbReference>
<evidence type="ECO:0000259" key="6">
    <source>
        <dbReference type="PROSITE" id="PS51192"/>
    </source>
</evidence>
<dbReference type="PROSITE" id="PS51192">
    <property type="entry name" value="HELICASE_ATP_BIND_1"/>
    <property type="match status" value="1"/>
</dbReference>
<dbReference type="AlphaFoldDB" id="A0A1G6GEP9"/>
<feature type="region of interest" description="Disordered" evidence="5">
    <location>
        <begin position="841"/>
        <end position="866"/>
    </location>
</feature>
<name>A0A1G6GEP9_9ACTN</name>
<keyword evidence="1" id="KW-0547">Nucleotide-binding</keyword>
<dbReference type="InterPro" id="IPR049614">
    <property type="entry name" value="HrpB_DEXH"/>
</dbReference>
<evidence type="ECO:0000256" key="1">
    <source>
        <dbReference type="ARBA" id="ARBA00022741"/>
    </source>
</evidence>
<dbReference type="STRING" id="1577474.GA0111570_102169"/>
<dbReference type="SUPFAM" id="SSF52540">
    <property type="entry name" value="P-loop containing nucleoside triphosphate hydrolases"/>
    <property type="match status" value="1"/>
</dbReference>
<dbReference type="PIRSF" id="PIRSF005496">
    <property type="entry name" value="ATP_hel_hrpB"/>
    <property type="match status" value="1"/>
</dbReference>
<dbReference type="OrthoDB" id="9805617at2"/>
<dbReference type="RefSeq" id="WP_092606336.1">
    <property type="nucleotide sequence ID" value="NZ_FMYF01000002.1"/>
</dbReference>
<dbReference type="GO" id="GO:0016787">
    <property type="term" value="F:hydrolase activity"/>
    <property type="evidence" value="ECO:0007669"/>
    <property type="project" value="UniProtKB-KW"/>
</dbReference>
<proteinExistence type="predicted"/>
<dbReference type="GO" id="GO:0005524">
    <property type="term" value="F:ATP binding"/>
    <property type="evidence" value="ECO:0007669"/>
    <property type="project" value="UniProtKB-KW"/>
</dbReference>
<feature type="domain" description="Helicase C-terminal" evidence="7">
    <location>
        <begin position="214"/>
        <end position="388"/>
    </location>
</feature>
<dbReference type="SMART" id="SM00487">
    <property type="entry name" value="DEXDc"/>
    <property type="match status" value="1"/>
</dbReference>
<feature type="domain" description="Helicase ATP-binding" evidence="6">
    <location>
        <begin position="23"/>
        <end position="183"/>
    </location>
</feature>
<dbReference type="PROSITE" id="PS00690">
    <property type="entry name" value="DEAH_ATP_HELICASE"/>
    <property type="match status" value="1"/>
</dbReference>
<keyword evidence="2" id="KW-0378">Hydrolase</keyword>
<dbReference type="InterPro" id="IPR011545">
    <property type="entry name" value="DEAD/DEAH_box_helicase_dom"/>
</dbReference>
<dbReference type="InterPro" id="IPR002464">
    <property type="entry name" value="DNA/RNA_helicase_DEAH_CS"/>
</dbReference>
<evidence type="ECO:0000313" key="8">
    <source>
        <dbReference type="EMBL" id="SDB80379.1"/>
    </source>
</evidence>
<dbReference type="NCBIfam" id="TIGR01970">
    <property type="entry name" value="DEAH_box_HrpB"/>
    <property type="match status" value="1"/>
</dbReference>
<dbReference type="Gene3D" id="3.40.50.300">
    <property type="entry name" value="P-loop containing nucleotide triphosphate hydrolases"/>
    <property type="match status" value="2"/>
</dbReference>
<keyword evidence="9" id="KW-1185">Reference proteome</keyword>
<dbReference type="PANTHER" id="PTHR43519:SF1">
    <property type="entry name" value="ATP-DEPENDENT RNA HELICASE HRPB"/>
    <property type="match status" value="1"/>
</dbReference>
<dbReference type="Pfam" id="PF00270">
    <property type="entry name" value="DEAD"/>
    <property type="match status" value="1"/>
</dbReference>
<dbReference type="InterPro" id="IPR010225">
    <property type="entry name" value="HrpB"/>
</dbReference>
<dbReference type="PROSITE" id="PS51194">
    <property type="entry name" value="HELICASE_CTER"/>
    <property type="match status" value="1"/>
</dbReference>
<evidence type="ECO:0000313" key="9">
    <source>
        <dbReference type="Proteomes" id="UP000199086"/>
    </source>
</evidence>
<organism evidence="8 9">
    <name type="scientific">Raineyella antarctica</name>
    <dbReference type="NCBI Taxonomy" id="1577474"/>
    <lineage>
        <taxon>Bacteria</taxon>
        <taxon>Bacillati</taxon>
        <taxon>Actinomycetota</taxon>
        <taxon>Actinomycetes</taxon>
        <taxon>Propionibacteriales</taxon>
        <taxon>Propionibacteriaceae</taxon>
        <taxon>Raineyella</taxon>
    </lineage>
</organism>
<dbReference type="Pfam" id="PF00271">
    <property type="entry name" value="Helicase_C"/>
    <property type="match status" value="1"/>
</dbReference>
<evidence type="ECO:0000256" key="4">
    <source>
        <dbReference type="ARBA" id="ARBA00022840"/>
    </source>
</evidence>
<dbReference type="GO" id="GO:0003676">
    <property type="term" value="F:nucleic acid binding"/>
    <property type="evidence" value="ECO:0007669"/>
    <property type="project" value="InterPro"/>
</dbReference>
<dbReference type="SMART" id="SM00847">
    <property type="entry name" value="HA2"/>
    <property type="match status" value="1"/>
</dbReference>
<dbReference type="SMART" id="SM00490">
    <property type="entry name" value="HELICc"/>
    <property type="match status" value="1"/>
</dbReference>
<dbReference type="PANTHER" id="PTHR43519">
    <property type="entry name" value="ATP-DEPENDENT RNA HELICASE HRPB"/>
    <property type="match status" value="1"/>
</dbReference>
<dbReference type="InterPro" id="IPR014001">
    <property type="entry name" value="Helicase_ATP-bd"/>
</dbReference>
<feature type="region of interest" description="Disordered" evidence="5">
    <location>
        <begin position="502"/>
        <end position="529"/>
    </location>
</feature>
<dbReference type="CDD" id="cd18791">
    <property type="entry name" value="SF2_C_RHA"/>
    <property type="match status" value="1"/>
</dbReference>